<feature type="transmembrane region" description="Helical" evidence="7">
    <location>
        <begin position="461"/>
        <end position="480"/>
    </location>
</feature>
<feature type="transmembrane region" description="Helical" evidence="7">
    <location>
        <begin position="332"/>
        <end position="351"/>
    </location>
</feature>
<dbReference type="InterPro" id="IPR011701">
    <property type="entry name" value="MFS"/>
</dbReference>
<dbReference type="SUPFAM" id="SSF103473">
    <property type="entry name" value="MFS general substrate transporter"/>
    <property type="match status" value="1"/>
</dbReference>
<feature type="transmembrane region" description="Helical" evidence="7">
    <location>
        <begin position="231"/>
        <end position="248"/>
    </location>
</feature>
<evidence type="ECO:0000256" key="6">
    <source>
        <dbReference type="SAM" id="MobiDB-lite"/>
    </source>
</evidence>
<feature type="transmembrane region" description="Helical" evidence="7">
    <location>
        <begin position="304"/>
        <end position="325"/>
    </location>
</feature>
<feature type="transmembrane region" description="Helical" evidence="7">
    <location>
        <begin position="48"/>
        <end position="67"/>
    </location>
</feature>
<keyword evidence="3 7" id="KW-1133">Transmembrane helix</keyword>
<proteinExistence type="predicted"/>
<dbReference type="Gene3D" id="1.20.1250.20">
    <property type="entry name" value="MFS general substrate transporter like domains"/>
    <property type="match status" value="1"/>
</dbReference>
<dbReference type="PANTHER" id="PTHR42718:SF42">
    <property type="entry name" value="EXPORT PROTEIN"/>
    <property type="match status" value="1"/>
</dbReference>
<feature type="transmembrane region" description="Helical" evidence="7">
    <location>
        <begin position="79"/>
        <end position="96"/>
    </location>
</feature>
<evidence type="ECO:0000313" key="10">
    <source>
        <dbReference type="Proteomes" id="UP000572907"/>
    </source>
</evidence>
<dbReference type="Proteomes" id="UP000572907">
    <property type="component" value="Unassembled WGS sequence"/>
</dbReference>
<dbReference type="PROSITE" id="PS50850">
    <property type="entry name" value="MFS"/>
    <property type="match status" value="1"/>
</dbReference>
<feature type="transmembrane region" description="Helical" evidence="7">
    <location>
        <begin position="201"/>
        <end position="219"/>
    </location>
</feature>
<dbReference type="Pfam" id="PF07690">
    <property type="entry name" value="MFS_1"/>
    <property type="match status" value="1"/>
</dbReference>
<name>A0A7W5F0I3_9ACTN</name>
<accession>A0A7W5F0I3</accession>
<evidence type="ECO:0000256" key="1">
    <source>
        <dbReference type="ARBA" id="ARBA00004651"/>
    </source>
</evidence>
<evidence type="ECO:0000256" key="7">
    <source>
        <dbReference type="SAM" id="Phobius"/>
    </source>
</evidence>
<comment type="caution">
    <text evidence="9">The sequence shown here is derived from an EMBL/GenBank/DDBJ whole genome shotgun (WGS) entry which is preliminary data.</text>
</comment>
<sequence>MTAPPRATYPRRALAVLCTGLFLIGLDVTVMNVALPTLQSDLDPGPQGLLWMADAYTLALACCVLPAGVWSDTHGRRRAFALGLALCGTASVGGGLATCTGQVVTARLAMGCGAALLMPSTLSLITVVFPDPAARRRAVAVWTFVAGLGALAGPVVGGLLVEHYGWRAGFWINVPVVVVALAVTGRWVPESRHPRPGPPDRAGTGAVTCGMGALVWSIIQGPVRGWTDPAIGTGFTLAALAFAFLLRWERHHPAPLLPPRLFADRRFTAAAAALAWMFFALFGSLFLLTLYLQTQLHHTPAQTGARLLPLAAALGAGAGASLLIAPRWGDRLPVTTGMLLVASGFGFLALAPPASGYAPALGYQLVAGFGAGLAAAPATEAVLGAVPGERAGTGAAINDLLREVGGALGIAVLGSLLAAHHTHRPPPGTAQQPLTHATPAGPSAALPEASSVTFMNGLHTASWAAAAAALSAAFIAAVWLPHQAGPRTLPGLLAHHSWRVNPGDVTSRRALLNRQGR</sequence>
<dbReference type="InterPro" id="IPR036259">
    <property type="entry name" value="MFS_trans_sf"/>
</dbReference>
<dbReference type="AlphaFoldDB" id="A0A7W5F0I3"/>
<keyword evidence="2 7" id="KW-0812">Transmembrane</keyword>
<evidence type="ECO:0000256" key="4">
    <source>
        <dbReference type="ARBA" id="ARBA00023136"/>
    </source>
</evidence>
<evidence type="ECO:0000256" key="5">
    <source>
        <dbReference type="ARBA" id="ARBA00023251"/>
    </source>
</evidence>
<reference evidence="9 10" key="1">
    <citation type="submission" date="2020-08" db="EMBL/GenBank/DDBJ databases">
        <title>Genomic Encyclopedia of Type Strains, Phase III (KMG-III): the genomes of soil and plant-associated and newly described type strains.</title>
        <authorList>
            <person name="Whitman W."/>
        </authorList>
    </citation>
    <scope>NUCLEOTIDE SEQUENCE [LARGE SCALE GENOMIC DNA]</scope>
    <source>
        <strain evidence="9 10">CECT 3237</strain>
    </source>
</reference>
<feature type="domain" description="Major facilitator superfamily (MFS) profile" evidence="8">
    <location>
        <begin position="13"/>
        <end position="484"/>
    </location>
</feature>
<dbReference type="InterPro" id="IPR020846">
    <property type="entry name" value="MFS_dom"/>
</dbReference>
<feature type="transmembrane region" description="Helical" evidence="7">
    <location>
        <begin position="269"/>
        <end position="292"/>
    </location>
</feature>
<feature type="transmembrane region" description="Helical" evidence="7">
    <location>
        <begin position="363"/>
        <end position="388"/>
    </location>
</feature>
<dbReference type="GO" id="GO:0046677">
    <property type="term" value="P:response to antibiotic"/>
    <property type="evidence" value="ECO:0007669"/>
    <property type="project" value="UniProtKB-KW"/>
</dbReference>
<feature type="transmembrane region" description="Helical" evidence="7">
    <location>
        <begin position="400"/>
        <end position="419"/>
    </location>
</feature>
<evidence type="ECO:0000313" key="9">
    <source>
        <dbReference type="EMBL" id="MBB3075469.1"/>
    </source>
</evidence>
<feature type="transmembrane region" description="Helical" evidence="7">
    <location>
        <begin position="170"/>
        <end position="189"/>
    </location>
</feature>
<dbReference type="EMBL" id="JACHXE010000001">
    <property type="protein sequence ID" value="MBB3075469.1"/>
    <property type="molecule type" value="Genomic_DNA"/>
</dbReference>
<dbReference type="CDD" id="cd17321">
    <property type="entry name" value="MFS_MMR_MDR_like"/>
    <property type="match status" value="1"/>
</dbReference>
<dbReference type="GO" id="GO:0022857">
    <property type="term" value="F:transmembrane transporter activity"/>
    <property type="evidence" value="ECO:0007669"/>
    <property type="project" value="InterPro"/>
</dbReference>
<evidence type="ECO:0000256" key="3">
    <source>
        <dbReference type="ARBA" id="ARBA00022989"/>
    </source>
</evidence>
<keyword evidence="5" id="KW-0046">Antibiotic resistance</keyword>
<feature type="region of interest" description="Disordered" evidence="6">
    <location>
        <begin position="421"/>
        <end position="442"/>
    </location>
</feature>
<keyword evidence="4 7" id="KW-0472">Membrane</keyword>
<evidence type="ECO:0000256" key="2">
    <source>
        <dbReference type="ARBA" id="ARBA00022692"/>
    </source>
</evidence>
<dbReference type="PANTHER" id="PTHR42718">
    <property type="entry name" value="MAJOR FACILITATOR SUPERFAMILY MULTIDRUG TRANSPORTER MFSC"/>
    <property type="match status" value="1"/>
</dbReference>
<feature type="transmembrane region" description="Helical" evidence="7">
    <location>
        <begin position="141"/>
        <end position="164"/>
    </location>
</feature>
<dbReference type="RefSeq" id="WP_184589655.1">
    <property type="nucleotide sequence ID" value="NZ_BMUP01000001.1"/>
</dbReference>
<gene>
    <name evidence="9" type="ORF">FHS41_001938</name>
</gene>
<evidence type="ECO:0000259" key="8">
    <source>
        <dbReference type="PROSITE" id="PS50850"/>
    </source>
</evidence>
<dbReference type="GO" id="GO:0005886">
    <property type="term" value="C:plasma membrane"/>
    <property type="evidence" value="ECO:0007669"/>
    <property type="project" value="UniProtKB-SubCell"/>
</dbReference>
<organism evidence="9 10">
    <name type="scientific">Streptomyces violarus</name>
    <dbReference type="NCBI Taxonomy" id="67380"/>
    <lineage>
        <taxon>Bacteria</taxon>
        <taxon>Bacillati</taxon>
        <taxon>Actinomycetota</taxon>
        <taxon>Actinomycetes</taxon>
        <taxon>Kitasatosporales</taxon>
        <taxon>Streptomycetaceae</taxon>
        <taxon>Streptomyces</taxon>
    </lineage>
</organism>
<comment type="subcellular location">
    <subcellularLocation>
        <location evidence="1">Cell membrane</location>
        <topology evidence="1">Multi-pass membrane protein</topology>
    </subcellularLocation>
</comment>
<keyword evidence="10" id="KW-1185">Reference proteome</keyword>
<feature type="transmembrane region" description="Helical" evidence="7">
    <location>
        <begin position="108"/>
        <end position="129"/>
    </location>
</feature>
<protein>
    <submittedName>
        <fullName evidence="9">EmrB/QacA subfamily drug resistance transporter</fullName>
    </submittedName>
</protein>